<dbReference type="EMBL" id="CM001222">
    <property type="protein sequence ID" value="KEH24937.1"/>
    <property type="molecule type" value="Genomic_DNA"/>
</dbReference>
<dbReference type="STRING" id="3880.A0A072U5K4"/>
<organism evidence="2 4">
    <name type="scientific">Medicago truncatula</name>
    <name type="common">Barrel medic</name>
    <name type="synonym">Medicago tribuloides</name>
    <dbReference type="NCBI Taxonomy" id="3880"/>
    <lineage>
        <taxon>Eukaryota</taxon>
        <taxon>Viridiplantae</taxon>
        <taxon>Streptophyta</taxon>
        <taxon>Embryophyta</taxon>
        <taxon>Tracheophyta</taxon>
        <taxon>Spermatophyta</taxon>
        <taxon>Magnoliopsida</taxon>
        <taxon>eudicotyledons</taxon>
        <taxon>Gunneridae</taxon>
        <taxon>Pentapetalae</taxon>
        <taxon>rosids</taxon>
        <taxon>fabids</taxon>
        <taxon>Fabales</taxon>
        <taxon>Fabaceae</taxon>
        <taxon>Papilionoideae</taxon>
        <taxon>50 kb inversion clade</taxon>
        <taxon>NPAAA clade</taxon>
        <taxon>Hologalegina</taxon>
        <taxon>IRL clade</taxon>
        <taxon>Trifolieae</taxon>
        <taxon>Medicago</taxon>
    </lineage>
</organism>
<reference evidence="2 4" key="2">
    <citation type="journal article" date="2014" name="BMC Genomics">
        <title>An improved genome release (version Mt4.0) for the model legume Medicago truncatula.</title>
        <authorList>
            <person name="Tang H."/>
            <person name="Krishnakumar V."/>
            <person name="Bidwell S."/>
            <person name="Rosen B."/>
            <person name="Chan A."/>
            <person name="Zhou S."/>
            <person name="Gentzbittel L."/>
            <person name="Childs K.L."/>
            <person name="Yandell M."/>
            <person name="Gundlach H."/>
            <person name="Mayer K.F."/>
            <person name="Schwartz D.C."/>
            <person name="Town C.D."/>
        </authorList>
    </citation>
    <scope>GENOME REANNOTATION</scope>
    <source>
        <strain evidence="2">A17</strain>
        <strain evidence="3 4">cv. Jemalong A17</strain>
    </source>
</reference>
<evidence type="ECO:0000259" key="1">
    <source>
        <dbReference type="Pfam" id="PF03372"/>
    </source>
</evidence>
<keyword evidence="2" id="KW-0378">Hydrolase</keyword>
<dbReference type="SUPFAM" id="SSF56219">
    <property type="entry name" value="DNase I-like"/>
    <property type="match status" value="1"/>
</dbReference>
<dbReference type="PANTHER" id="PTHR35218:SF9">
    <property type="entry name" value="ENDONUCLEASE_EXONUCLEASE_PHOSPHATASE DOMAIN-CONTAINING PROTEIN"/>
    <property type="match status" value="1"/>
</dbReference>
<dbReference type="AlphaFoldDB" id="A0A072U5K4"/>
<accession>A0A072U5K4</accession>
<dbReference type="Proteomes" id="UP000002051">
    <property type="component" value="Chromosome 6"/>
</dbReference>
<evidence type="ECO:0000313" key="3">
    <source>
        <dbReference type="EnsemblPlants" id="KEH24937"/>
    </source>
</evidence>
<sequence>MILLLVRNCRGLGSLSAVPNLKFLVRYYKPDALFLSETLVFSNKVEEFHHIPGFENCFAVDRQGRGGGLALFWRNTFNCKLLNYSQNHINVEVDEGSRGKWQLTGYYGFPDGRRRRDSWNFIRQLANSTSLPWCIFGDFNDILHAHEKKGRTVRLIDINLDGYPYTWFKSLGTDRAVEERLDRVLANEAWFNLFPNVSLDNLVAPTSDHYPILLTRVPTVRSNKTRKNFRFENAWRIEPSLGDVVKSSWQQHNEGNVIFKLEVLH</sequence>
<keyword evidence="2" id="KW-0255">Endonuclease</keyword>
<dbReference type="InterPro" id="IPR005135">
    <property type="entry name" value="Endo/exonuclease/phosphatase"/>
</dbReference>
<dbReference type="Pfam" id="PF03372">
    <property type="entry name" value="Exo_endo_phos"/>
    <property type="match status" value="1"/>
</dbReference>
<protein>
    <submittedName>
        <fullName evidence="2">Endonuclease/exonuclease/phosphatase family protein</fullName>
    </submittedName>
</protein>
<evidence type="ECO:0000313" key="4">
    <source>
        <dbReference type="Proteomes" id="UP000002051"/>
    </source>
</evidence>
<keyword evidence="2" id="KW-0540">Nuclease</keyword>
<dbReference type="EnsemblPlants" id="KEH24937">
    <property type="protein sequence ID" value="KEH24937"/>
    <property type="gene ID" value="MTR_6g009010"/>
</dbReference>
<dbReference type="HOGENOM" id="CLU_091863_0_0_1"/>
<reference evidence="2 4" key="1">
    <citation type="journal article" date="2011" name="Nature">
        <title>The Medicago genome provides insight into the evolution of rhizobial symbioses.</title>
        <authorList>
            <person name="Young N.D."/>
            <person name="Debelle F."/>
            <person name="Oldroyd G.E."/>
            <person name="Geurts R."/>
            <person name="Cannon S.B."/>
            <person name="Udvardi M.K."/>
            <person name="Benedito V.A."/>
            <person name="Mayer K.F."/>
            <person name="Gouzy J."/>
            <person name="Schoof H."/>
            <person name="Van de Peer Y."/>
            <person name="Proost S."/>
            <person name="Cook D.R."/>
            <person name="Meyers B.C."/>
            <person name="Spannagl M."/>
            <person name="Cheung F."/>
            <person name="De Mita S."/>
            <person name="Krishnakumar V."/>
            <person name="Gundlach H."/>
            <person name="Zhou S."/>
            <person name="Mudge J."/>
            <person name="Bharti A.K."/>
            <person name="Murray J.D."/>
            <person name="Naoumkina M.A."/>
            <person name="Rosen B."/>
            <person name="Silverstein K.A."/>
            <person name="Tang H."/>
            <person name="Rombauts S."/>
            <person name="Zhao P.X."/>
            <person name="Zhou P."/>
            <person name="Barbe V."/>
            <person name="Bardou P."/>
            <person name="Bechner M."/>
            <person name="Bellec A."/>
            <person name="Berger A."/>
            <person name="Berges H."/>
            <person name="Bidwell S."/>
            <person name="Bisseling T."/>
            <person name="Choisne N."/>
            <person name="Couloux A."/>
            <person name="Denny R."/>
            <person name="Deshpande S."/>
            <person name="Dai X."/>
            <person name="Doyle J.J."/>
            <person name="Dudez A.M."/>
            <person name="Farmer A.D."/>
            <person name="Fouteau S."/>
            <person name="Franken C."/>
            <person name="Gibelin C."/>
            <person name="Gish J."/>
            <person name="Goldstein S."/>
            <person name="Gonzalez A.J."/>
            <person name="Green P.J."/>
            <person name="Hallab A."/>
            <person name="Hartog M."/>
            <person name="Hua A."/>
            <person name="Humphray S.J."/>
            <person name="Jeong D.H."/>
            <person name="Jing Y."/>
            <person name="Jocker A."/>
            <person name="Kenton S.M."/>
            <person name="Kim D.J."/>
            <person name="Klee K."/>
            <person name="Lai H."/>
            <person name="Lang C."/>
            <person name="Lin S."/>
            <person name="Macmil S.L."/>
            <person name="Magdelenat G."/>
            <person name="Matthews L."/>
            <person name="McCorrison J."/>
            <person name="Monaghan E.L."/>
            <person name="Mun J.H."/>
            <person name="Najar F.Z."/>
            <person name="Nicholson C."/>
            <person name="Noirot C."/>
            <person name="O'Bleness M."/>
            <person name="Paule C.R."/>
            <person name="Poulain J."/>
            <person name="Prion F."/>
            <person name="Qin B."/>
            <person name="Qu C."/>
            <person name="Retzel E.F."/>
            <person name="Riddle C."/>
            <person name="Sallet E."/>
            <person name="Samain S."/>
            <person name="Samson N."/>
            <person name="Sanders I."/>
            <person name="Saurat O."/>
            <person name="Scarpelli C."/>
            <person name="Schiex T."/>
            <person name="Segurens B."/>
            <person name="Severin A.J."/>
            <person name="Sherrier D.J."/>
            <person name="Shi R."/>
            <person name="Sims S."/>
            <person name="Singer S.R."/>
            <person name="Sinharoy S."/>
            <person name="Sterck L."/>
            <person name="Viollet A."/>
            <person name="Wang B.B."/>
            <person name="Wang K."/>
            <person name="Wang M."/>
            <person name="Wang X."/>
            <person name="Warfsmann J."/>
            <person name="Weissenbach J."/>
            <person name="White D.D."/>
            <person name="White J.D."/>
            <person name="Wiley G.B."/>
            <person name="Wincker P."/>
            <person name="Xing Y."/>
            <person name="Yang L."/>
            <person name="Yao Z."/>
            <person name="Ying F."/>
            <person name="Zhai J."/>
            <person name="Zhou L."/>
            <person name="Zuber A."/>
            <person name="Denarie J."/>
            <person name="Dixon R.A."/>
            <person name="May G.D."/>
            <person name="Schwartz D.C."/>
            <person name="Rogers J."/>
            <person name="Quetier F."/>
            <person name="Town C.D."/>
            <person name="Roe B.A."/>
        </authorList>
    </citation>
    <scope>NUCLEOTIDE SEQUENCE [LARGE SCALE GENOMIC DNA]</scope>
    <source>
        <strain evidence="2">A17</strain>
        <strain evidence="3 4">cv. Jemalong A17</strain>
    </source>
</reference>
<evidence type="ECO:0000313" key="2">
    <source>
        <dbReference type="EMBL" id="KEH24937.1"/>
    </source>
</evidence>
<keyword evidence="4" id="KW-1185">Reference proteome</keyword>
<dbReference type="PANTHER" id="PTHR35218">
    <property type="entry name" value="RNASE H DOMAIN-CONTAINING PROTEIN"/>
    <property type="match status" value="1"/>
</dbReference>
<dbReference type="GO" id="GO:0004519">
    <property type="term" value="F:endonuclease activity"/>
    <property type="evidence" value="ECO:0007669"/>
    <property type="project" value="UniProtKB-KW"/>
</dbReference>
<gene>
    <name evidence="2" type="ordered locus">MTR_6g009010</name>
</gene>
<proteinExistence type="predicted"/>
<name>A0A072U5K4_MEDTR</name>
<reference evidence="3" key="3">
    <citation type="submission" date="2015-04" db="UniProtKB">
        <authorList>
            <consortium name="EnsemblPlants"/>
        </authorList>
    </citation>
    <scope>IDENTIFICATION</scope>
    <source>
        <strain evidence="3">cv. Jemalong A17</strain>
    </source>
</reference>
<dbReference type="Gene3D" id="3.60.10.10">
    <property type="entry name" value="Endonuclease/exonuclease/phosphatase"/>
    <property type="match status" value="1"/>
</dbReference>
<feature type="domain" description="Endonuclease/exonuclease/phosphatase" evidence="1">
    <location>
        <begin position="24"/>
        <end position="209"/>
    </location>
</feature>
<dbReference type="InterPro" id="IPR036691">
    <property type="entry name" value="Endo/exonu/phosph_ase_sf"/>
</dbReference>